<accession>A0A1I4WZW0</accession>
<dbReference type="GO" id="GO:0003677">
    <property type="term" value="F:DNA binding"/>
    <property type="evidence" value="ECO:0007669"/>
    <property type="project" value="InterPro"/>
</dbReference>
<dbReference type="EMBL" id="FOVC01000003">
    <property type="protein sequence ID" value="SFN19408.1"/>
    <property type="molecule type" value="Genomic_DNA"/>
</dbReference>
<evidence type="ECO:0000259" key="2">
    <source>
        <dbReference type="Pfam" id="PF16452"/>
    </source>
</evidence>
<evidence type="ECO:0000313" key="4">
    <source>
        <dbReference type="Proteomes" id="UP000242222"/>
    </source>
</evidence>
<evidence type="ECO:0000259" key="1">
    <source>
        <dbReference type="Pfam" id="PF07022"/>
    </source>
</evidence>
<keyword evidence="4" id="KW-1185">Reference proteome</keyword>
<dbReference type="GO" id="GO:0045892">
    <property type="term" value="P:negative regulation of DNA-templated transcription"/>
    <property type="evidence" value="ECO:0007669"/>
    <property type="project" value="InterPro"/>
</dbReference>
<dbReference type="Proteomes" id="UP000242222">
    <property type="component" value="Unassembled WGS sequence"/>
</dbReference>
<dbReference type="Pfam" id="PF07022">
    <property type="entry name" value="Phage_CI_repr"/>
    <property type="match status" value="1"/>
</dbReference>
<feature type="domain" description="Bacteriophage CI repressor C-terminal" evidence="2">
    <location>
        <begin position="104"/>
        <end position="199"/>
    </location>
</feature>
<feature type="domain" description="Bacteriophage CI repressor N-terminal" evidence="1">
    <location>
        <begin position="27"/>
        <end position="87"/>
    </location>
</feature>
<dbReference type="STRING" id="1367852.SAMN05216516_103211"/>
<dbReference type="AlphaFoldDB" id="A0A1I4WZW0"/>
<dbReference type="InterPro" id="IPR010744">
    <property type="entry name" value="Phage_CI_N"/>
</dbReference>
<sequence length="206" mass="23110">MNITSPKSTSSEISKYHFTSQSGGKEAITRILQAYGFSTRQALCDRLGISQSTMANRWMRDTYPHDWLIACHLDTGVSMLWLTTGQGIPTDNAHDDSGLLLQLKEISNGVYSSIEQVRYDMRLTPQGAMAVFLVKFDGSFYLVDEFKGEINDGIWLIELDGFLSIRQVYRLPGGRLRVENGPASFECTTSDIEVTGKVISKIMYME</sequence>
<dbReference type="GO" id="GO:0051259">
    <property type="term" value="P:protein complex oligomerization"/>
    <property type="evidence" value="ECO:0007669"/>
    <property type="project" value="InterPro"/>
</dbReference>
<evidence type="ECO:0000313" key="3">
    <source>
        <dbReference type="EMBL" id="SFN19408.1"/>
    </source>
</evidence>
<dbReference type="Pfam" id="PF16452">
    <property type="entry name" value="Phage_CI_C"/>
    <property type="match status" value="1"/>
</dbReference>
<protein>
    <submittedName>
        <fullName evidence="3">Phage repressor protein C, contains Cro/C1-type HTH and peptisase s24 domains</fullName>
    </submittedName>
</protein>
<name>A0A1I4WZW0_9GAMM</name>
<dbReference type="InterPro" id="IPR010982">
    <property type="entry name" value="Lambda_DNA-bd_dom_sf"/>
</dbReference>
<organism evidence="3 4">
    <name type="scientific">Izhakiella capsodis</name>
    <dbReference type="NCBI Taxonomy" id="1367852"/>
    <lineage>
        <taxon>Bacteria</taxon>
        <taxon>Pseudomonadati</taxon>
        <taxon>Pseudomonadota</taxon>
        <taxon>Gammaproteobacteria</taxon>
        <taxon>Enterobacterales</taxon>
        <taxon>Erwiniaceae</taxon>
        <taxon>Izhakiella</taxon>
    </lineage>
</organism>
<dbReference type="Gene3D" id="2.10.109.10">
    <property type="entry name" value="Umud Fragment, subunit A"/>
    <property type="match status" value="1"/>
</dbReference>
<reference evidence="4" key="1">
    <citation type="submission" date="2016-10" db="EMBL/GenBank/DDBJ databases">
        <authorList>
            <person name="Varghese N."/>
            <person name="Submissions S."/>
        </authorList>
    </citation>
    <scope>NUCLEOTIDE SEQUENCE [LARGE SCALE GENOMIC DNA]</scope>
    <source>
        <strain evidence="4">N6PO6</strain>
    </source>
</reference>
<proteinExistence type="predicted"/>
<dbReference type="InterPro" id="IPR032499">
    <property type="entry name" value="Phage_CI_C"/>
</dbReference>
<gene>
    <name evidence="3" type="ORF">SAMN05216516_103211</name>
</gene>
<dbReference type="Gene3D" id="1.10.260.40">
    <property type="entry name" value="lambda repressor-like DNA-binding domains"/>
    <property type="match status" value="1"/>
</dbReference>